<accession>A0A557SUZ2</accession>
<keyword evidence="1" id="KW-0812">Transmembrane</keyword>
<feature type="transmembrane region" description="Helical" evidence="1">
    <location>
        <begin position="12"/>
        <end position="31"/>
    </location>
</feature>
<evidence type="ECO:0000313" key="2">
    <source>
        <dbReference type="EMBL" id="TVP40416.1"/>
    </source>
</evidence>
<keyword evidence="3" id="KW-1185">Reference proteome</keyword>
<comment type="caution">
    <text evidence="2">The sequence shown here is derived from an EMBL/GenBank/DDBJ whole genome shotgun (WGS) entry which is preliminary data.</text>
</comment>
<keyword evidence="1" id="KW-1133">Transmembrane helix</keyword>
<dbReference type="AlphaFoldDB" id="A0A557SUZ2"/>
<keyword evidence="1" id="KW-0472">Membrane</keyword>
<dbReference type="EMBL" id="VOAH01000008">
    <property type="protein sequence ID" value="TVP40416.1"/>
    <property type="molecule type" value="Genomic_DNA"/>
</dbReference>
<dbReference type="Proteomes" id="UP000315289">
    <property type="component" value="Unassembled WGS sequence"/>
</dbReference>
<proteinExistence type="predicted"/>
<feature type="transmembrane region" description="Helical" evidence="1">
    <location>
        <begin position="38"/>
        <end position="59"/>
    </location>
</feature>
<evidence type="ECO:0000256" key="1">
    <source>
        <dbReference type="SAM" id="Phobius"/>
    </source>
</evidence>
<evidence type="ECO:0000313" key="3">
    <source>
        <dbReference type="Proteomes" id="UP000315289"/>
    </source>
</evidence>
<name>A0A557SUZ2_9ARCH</name>
<organism evidence="2 3">
    <name type="scientific">Candidatus Nitrosocosmicus arcticus</name>
    <dbReference type="NCBI Taxonomy" id="2035267"/>
    <lineage>
        <taxon>Archaea</taxon>
        <taxon>Nitrososphaerota</taxon>
        <taxon>Nitrososphaeria</taxon>
        <taxon>Nitrososphaerales</taxon>
        <taxon>Nitrososphaeraceae</taxon>
        <taxon>Candidatus Nitrosocosmicus</taxon>
    </lineage>
</organism>
<sequence>MLPSSSTSTLRGVLSLVALITFYLGNKYLVIKINKEQLLLSIEIFINHFLLCICVKVYLPVDSFES</sequence>
<gene>
    <name evidence="2" type="ORF">NARC_80146</name>
</gene>
<protein>
    <submittedName>
        <fullName evidence="2">Uncharacterized protein</fullName>
    </submittedName>
</protein>
<reference evidence="2 3" key="1">
    <citation type="journal article" date="2019" name="Front. Microbiol.">
        <title>Ammonia Oxidation by the Arctic Terrestrial Thaumarchaeote Candidatus Nitrosocosmicus arcticus Is Stimulated by Increasing Temperatures.</title>
        <authorList>
            <person name="Alves R.J.E."/>
            <person name="Kerou M."/>
            <person name="Zappe A."/>
            <person name="Bittner R."/>
            <person name="Abby S.S."/>
            <person name="Schmidt H.A."/>
            <person name="Pfeifer K."/>
            <person name="Schleper C."/>
        </authorList>
    </citation>
    <scope>NUCLEOTIDE SEQUENCE [LARGE SCALE GENOMIC DNA]</scope>
    <source>
        <strain evidence="2 3">Kfb</strain>
    </source>
</reference>